<dbReference type="Pfam" id="PF12867">
    <property type="entry name" value="DinB_2"/>
    <property type="match status" value="1"/>
</dbReference>
<evidence type="ECO:0000313" key="2">
    <source>
        <dbReference type="EMBL" id="QGG94511.1"/>
    </source>
</evidence>
<dbReference type="RefSeq" id="WP_153758617.1">
    <property type="nucleotide sequence ID" value="NZ_CP045851.1"/>
</dbReference>
<gene>
    <name evidence="2" type="ORF">GH723_04995</name>
</gene>
<dbReference type="EMBL" id="CP045851">
    <property type="protein sequence ID" value="QGG94511.1"/>
    <property type="molecule type" value="Genomic_DNA"/>
</dbReference>
<dbReference type="InterPro" id="IPR034660">
    <property type="entry name" value="DinB/YfiT-like"/>
</dbReference>
<evidence type="ECO:0000313" key="3">
    <source>
        <dbReference type="Proteomes" id="UP000334019"/>
    </source>
</evidence>
<reference evidence="2 3" key="1">
    <citation type="submission" date="2019-11" db="EMBL/GenBank/DDBJ databases">
        <authorList>
            <person name="He Y."/>
        </authorList>
    </citation>
    <scope>NUCLEOTIDE SEQUENCE [LARGE SCALE GENOMIC DNA]</scope>
    <source>
        <strain evidence="2 3">SCSIO 58843</strain>
    </source>
</reference>
<keyword evidence="3" id="KW-1185">Reference proteome</keyword>
<proteinExistence type="predicted"/>
<evidence type="ECO:0000259" key="1">
    <source>
        <dbReference type="Pfam" id="PF12867"/>
    </source>
</evidence>
<dbReference type="Proteomes" id="UP000334019">
    <property type="component" value="Chromosome"/>
</dbReference>
<accession>A0A5Q2RIW1</accession>
<feature type="domain" description="DinB-like" evidence="1">
    <location>
        <begin position="49"/>
        <end position="178"/>
    </location>
</feature>
<dbReference type="Gene3D" id="1.20.120.450">
    <property type="entry name" value="dinb family like domain"/>
    <property type="match status" value="1"/>
</dbReference>
<dbReference type="AlphaFoldDB" id="A0A5Q2RIW1"/>
<protein>
    <submittedName>
        <fullName evidence="2">DinB family protein</fullName>
    </submittedName>
</protein>
<name>A0A5Q2RIW1_9ACTN</name>
<organism evidence="2 3">
    <name type="scientific">Actinomarinicola tropica</name>
    <dbReference type="NCBI Taxonomy" id="2789776"/>
    <lineage>
        <taxon>Bacteria</taxon>
        <taxon>Bacillati</taxon>
        <taxon>Actinomycetota</taxon>
        <taxon>Acidimicrobiia</taxon>
        <taxon>Acidimicrobiales</taxon>
        <taxon>Iamiaceae</taxon>
        <taxon>Actinomarinicola</taxon>
    </lineage>
</organism>
<sequence length="184" mass="20774">MEHTDGGPARDPDITPDTKDWTWVLTAVCPECGFDGRAVDPRQAPGEIRRMAGALAAVLDRNDVAVRRAPDRWSDLEYVCHVRDVCRVYDRRLELMVTEDDPLYPNWDQDATAVEDAYAAQDPAVVRTELLDAADDLARRYEALADSEWDRPGRRDDGASFTVESMTRYLLHDPHHHLVDVGVS</sequence>
<dbReference type="SUPFAM" id="SSF109854">
    <property type="entry name" value="DinB/YfiT-like putative metalloenzymes"/>
    <property type="match status" value="1"/>
</dbReference>
<dbReference type="InterPro" id="IPR024775">
    <property type="entry name" value="DinB-like"/>
</dbReference>
<dbReference type="KEGG" id="atq:GH723_04995"/>